<evidence type="ECO:0000256" key="6">
    <source>
        <dbReference type="SAM" id="MobiDB-lite"/>
    </source>
</evidence>
<dbReference type="SUPFAM" id="SSF57783">
    <property type="entry name" value="Zinc beta-ribbon"/>
    <property type="match status" value="1"/>
</dbReference>
<evidence type="ECO:0000256" key="5">
    <source>
        <dbReference type="ARBA" id="ARBA00023163"/>
    </source>
</evidence>
<keyword evidence="4" id="KW-0805">Transcription regulation</keyword>
<feature type="non-terminal residue" evidence="9">
    <location>
        <position position="298"/>
    </location>
</feature>
<evidence type="ECO:0000259" key="8">
    <source>
        <dbReference type="Pfam" id="PF08271"/>
    </source>
</evidence>
<evidence type="ECO:0000313" key="10">
    <source>
        <dbReference type="Proteomes" id="UP000283805"/>
    </source>
</evidence>
<keyword evidence="9" id="KW-0648">Protein biosynthesis</keyword>
<dbReference type="Gene3D" id="1.10.472.10">
    <property type="entry name" value="Cyclin-like"/>
    <property type="match status" value="1"/>
</dbReference>
<keyword evidence="2" id="KW-0863">Zinc-finger</keyword>
<dbReference type="PANTHER" id="PTHR11618:SF13">
    <property type="entry name" value="TRANSCRIPTION INITIATION FACTOR IIB"/>
    <property type="match status" value="1"/>
</dbReference>
<evidence type="ECO:0000256" key="3">
    <source>
        <dbReference type="ARBA" id="ARBA00022833"/>
    </source>
</evidence>
<dbReference type="SUPFAM" id="SSF47954">
    <property type="entry name" value="Cyclin-like"/>
    <property type="match status" value="2"/>
</dbReference>
<dbReference type="GO" id="GO:0003743">
    <property type="term" value="F:translation initiation factor activity"/>
    <property type="evidence" value="ECO:0007669"/>
    <property type="project" value="UniProtKB-KW"/>
</dbReference>
<dbReference type="Pfam" id="PF00382">
    <property type="entry name" value="TFIIB"/>
    <property type="match status" value="2"/>
</dbReference>
<dbReference type="GO" id="GO:0070897">
    <property type="term" value="P:transcription preinitiation complex assembly"/>
    <property type="evidence" value="ECO:0007669"/>
    <property type="project" value="InterPro"/>
</dbReference>
<feature type="domain" description="TFIIB-type" evidence="8">
    <location>
        <begin position="25"/>
        <end position="62"/>
    </location>
</feature>
<feature type="region of interest" description="Disordered" evidence="6">
    <location>
        <begin position="56"/>
        <end position="104"/>
    </location>
</feature>
<feature type="domain" description="Transcription factor TFIIB cyclin-like" evidence="7">
    <location>
        <begin position="224"/>
        <end position="295"/>
    </location>
</feature>
<evidence type="ECO:0000259" key="7">
    <source>
        <dbReference type="Pfam" id="PF00382"/>
    </source>
</evidence>
<dbReference type="Proteomes" id="UP000283805">
    <property type="component" value="Unassembled WGS sequence"/>
</dbReference>
<dbReference type="PRINTS" id="PR00685">
    <property type="entry name" value="TIFACTORIIB"/>
</dbReference>
<dbReference type="InterPro" id="IPR000812">
    <property type="entry name" value="TFIIB"/>
</dbReference>
<dbReference type="AlphaFoldDB" id="A0A3R7HFQ4"/>
<reference evidence="9 10" key="1">
    <citation type="submission" date="2018-09" db="EMBL/GenBank/DDBJ databases">
        <title>Genomic Encyclopedia of Archaeal and Bacterial Type Strains, Phase II (KMG-II): from individual species to whole genera.</title>
        <authorList>
            <person name="Goeker M."/>
        </authorList>
    </citation>
    <scope>NUCLEOTIDE SEQUENCE [LARGE SCALE GENOMIC DNA]</scope>
    <source>
        <strain evidence="9 10">DSM 13151</strain>
    </source>
</reference>
<feature type="compositionally biased region" description="Basic and acidic residues" evidence="6">
    <location>
        <begin position="79"/>
        <end position="95"/>
    </location>
</feature>
<name>A0A3R7HFQ4_9EURY</name>
<keyword evidence="1" id="KW-0677">Repeat</keyword>
<protein>
    <submittedName>
        <fullName evidence="9">Transcription initiation factor IIB (TFIIB)</fullName>
    </submittedName>
</protein>
<evidence type="ECO:0000256" key="1">
    <source>
        <dbReference type="ARBA" id="ARBA00022737"/>
    </source>
</evidence>
<evidence type="ECO:0000256" key="4">
    <source>
        <dbReference type="ARBA" id="ARBA00023015"/>
    </source>
</evidence>
<dbReference type="Gene3D" id="1.10.472.170">
    <property type="match status" value="1"/>
</dbReference>
<organism evidence="9 10">
    <name type="scientific">Halopiger aswanensis</name>
    <dbReference type="NCBI Taxonomy" id="148449"/>
    <lineage>
        <taxon>Archaea</taxon>
        <taxon>Methanobacteriati</taxon>
        <taxon>Methanobacteriota</taxon>
        <taxon>Stenosarchaea group</taxon>
        <taxon>Halobacteria</taxon>
        <taxon>Halobacteriales</taxon>
        <taxon>Natrialbaceae</taxon>
        <taxon>Halopiger</taxon>
    </lineage>
</organism>
<dbReference type="EMBL" id="RAPO01000008">
    <property type="protein sequence ID" value="RKD87639.1"/>
    <property type="molecule type" value="Genomic_DNA"/>
</dbReference>
<dbReference type="GO" id="GO:0097550">
    <property type="term" value="C:transcription preinitiation complex"/>
    <property type="evidence" value="ECO:0007669"/>
    <property type="project" value="TreeGrafter"/>
</dbReference>
<evidence type="ECO:0000256" key="2">
    <source>
        <dbReference type="ARBA" id="ARBA00022771"/>
    </source>
</evidence>
<keyword evidence="9" id="KW-0396">Initiation factor</keyword>
<dbReference type="GO" id="GO:0008270">
    <property type="term" value="F:zinc ion binding"/>
    <property type="evidence" value="ECO:0007669"/>
    <property type="project" value="UniProtKB-KW"/>
</dbReference>
<dbReference type="InterPro" id="IPR013150">
    <property type="entry name" value="TFIIB_cyclin"/>
</dbReference>
<dbReference type="PANTHER" id="PTHR11618">
    <property type="entry name" value="TRANSCRIPTION INITIATION FACTOR IIB-RELATED"/>
    <property type="match status" value="1"/>
</dbReference>
<sequence>MMATDQTVSSRSTRDASQQSQSTLACPECSGTLITANRETHCRECGLIVDENQIDHGPGWFASDEDSSQRRTGAPLTAGRHDRGLSTEIGRDRDGQGNTLSGRKRRQLNRLRREHRRSQWRSKRERNLATGLGEVRRLVSALGLSDSLREQACSLFRRAQKEDLCRGRSLEGVAAASVYAVSRCNGLGRTLEEISQVATCSRSQLECAYSVMNTELELPTAVPRPQNVLPRLTAELGVSNDVQHRALELAALAEDAGITIGCQPHGFAAACLYRAGHELGYLITQQELAEVASTSPKT</sequence>
<dbReference type="GO" id="GO:0017025">
    <property type="term" value="F:TBP-class protein binding"/>
    <property type="evidence" value="ECO:0007669"/>
    <property type="project" value="InterPro"/>
</dbReference>
<feature type="domain" description="Transcription factor TFIIB cyclin-like" evidence="7">
    <location>
        <begin position="125"/>
        <end position="212"/>
    </location>
</feature>
<keyword evidence="10" id="KW-1185">Reference proteome</keyword>
<feature type="region of interest" description="Disordered" evidence="6">
    <location>
        <begin position="1"/>
        <end position="25"/>
    </location>
</feature>
<keyword evidence="5" id="KW-0804">Transcription</keyword>
<dbReference type="CDD" id="cd00043">
    <property type="entry name" value="CYCLIN_SF"/>
    <property type="match status" value="1"/>
</dbReference>
<keyword evidence="3" id="KW-0862">Zinc</keyword>
<accession>A0A3R7HFQ4</accession>
<dbReference type="Pfam" id="PF08271">
    <property type="entry name" value="Zn_Ribbon_TF"/>
    <property type="match status" value="1"/>
</dbReference>
<gene>
    <name evidence="9" type="ORF">ATJ93_4534</name>
</gene>
<proteinExistence type="predicted"/>
<keyword evidence="2" id="KW-0479">Metal-binding</keyword>
<dbReference type="InterPro" id="IPR036915">
    <property type="entry name" value="Cyclin-like_sf"/>
</dbReference>
<evidence type="ECO:0000313" key="9">
    <source>
        <dbReference type="EMBL" id="RKD87639.1"/>
    </source>
</evidence>
<feature type="compositionally biased region" description="Polar residues" evidence="6">
    <location>
        <begin position="1"/>
        <end position="24"/>
    </location>
</feature>
<comment type="caution">
    <text evidence="9">The sequence shown here is derived from an EMBL/GenBank/DDBJ whole genome shotgun (WGS) entry which is preliminary data.</text>
</comment>
<dbReference type="InterPro" id="IPR013137">
    <property type="entry name" value="Znf_TFIIB"/>
</dbReference>